<protein>
    <submittedName>
        <fullName evidence="1">Proteasome activator complex subunit 4</fullName>
    </submittedName>
</protein>
<dbReference type="AlphaFoldDB" id="A0A0L7LBW5"/>
<keyword evidence="2" id="KW-1185">Reference proteome</keyword>
<proteinExistence type="predicted"/>
<reference evidence="1 2" key="1">
    <citation type="journal article" date="2015" name="Genome Biol. Evol.">
        <title>The genome of winter moth (Operophtera brumata) provides a genomic perspective on sexual dimorphism and phenology.</title>
        <authorList>
            <person name="Derks M.F."/>
            <person name="Smit S."/>
            <person name="Salis L."/>
            <person name="Schijlen E."/>
            <person name="Bossers A."/>
            <person name="Mateman C."/>
            <person name="Pijl A.S."/>
            <person name="de Ridder D."/>
            <person name="Groenen M.A."/>
            <person name="Visser M.E."/>
            <person name="Megens H.J."/>
        </authorList>
    </citation>
    <scope>NUCLEOTIDE SEQUENCE [LARGE SCALE GENOMIC DNA]</scope>
    <source>
        <strain evidence="1">WM2013NL</strain>
        <tissue evidence="1">Head and thorax</tissue>
    </source>
</reference>
<comment type="caution">
    <text evidence="1">The sequence shown here is derived from an EMBL/GenBank/DDBJ whole genome shotgun (WGS) entry which is preliminary data.</text>
</comment>
<name>A0A0L7LBW5_OPEBR</name>
<dbReference type="GO" id="GO:0000502">
    <property type="term" value="C:proteasome complex"/>
    <property type="evidence" value="ECO:0007669"/>
    <property type="project" value="UniProtKB-KW"/>
</dbReference>
<gene>
    <name evidence="1" type="ORF">OBRU01_05409</name>
</gene>
<evidence type="ECO:0000313" key="2">
    <source>
        <dbReference type="Proteomes" id="UP000037510"/>
    </source>
</evidence>
<evidence type="ECO:0000313" key="1">
    <source>
        <dbReference type="EMBL" id="KOB72978.1"/>
    </source>
</evidence>
<dbReference type="Proteomes" id="UP000037510">
    <property type="component" value="Unassembled WGS sequence"/>
</dbReference>
<organism evidence="1 2">
    <name type="scientific">Operophtera brumata</name>
    <name type="common">Winter moth</name>
    <name type="synonym">Phalaena brumata</name>
    <dbReference type="NCBI Taxonomy" id="104452"/>
    <lineage>
        <taxon>Eukaryota</taxon>
        <taxon>Metazoa</taxon>
        <taxon>Ecdysozoa</taxon>
        <taxon>Arthropoda</taxon>
        <taxon>Hexapoda</taxon>
        <taxon>Insecta</taxon>
        <taxon>Pterygota</taxon>
        <taxon>Neoptera</taxon>
        <taxon>Endopterygota</taxon>
        <taxon>Lepidoptera</taxon>
        <taxon>Glossata</taxon>
        <taxon>Ditrysia</taxon>
        <taxon>Geometroidea</taxon>
        <taxon>Geometridae</taxon>
        <taxon>Larentiinae</taxon>
        <taxon>Operophtera</taxon>
    </lineage>
</organism>
<keyword evidence="1" id="KW-0647">Proteasome</keyword>
<sequence length="237" mass="25821">MLNDLTATMPPRSPSVISIACGVPHCKSLSTITPETLDDWGTCMATGVDKLDPLRGGELLEGLVALCVPPASDRELDTDTSFIICARLFALQVTSRQRPRAGHRHVIHHLRQAVRVTGNESPATASWTPTRPSSSAPGCSRYSLLVTIFDTELMFPGSSYSSAELPCLSEFLERVTPRLAALYDENGDIGNCTSIMFLECVTPRLAALYDENGDIGNCTSIMFLERVTPRSTTRMEI</sequence>
<dbReference type="EMBL" id="JTDY01001755">
    <property type="protein sequence ID" value="KOB72978.1"/>
    <property type="molecule type" value="Genomic_DNA"/>
</dbReference>
<accession>A0A0L7LBW5</accession>